<proteinExistence type="predicted"/>
<dbReference type="EMBL" id="JACHMI010000001">
    <property type="protein sequence ID" value="MBB6555977.1"/>
    <property type="molecule type" value="Genomic_DNA"/>
</dbReference>
<dbReference type="Proteomes" id="UP000565579">
    <property type="component" value="Unassembled WGS sequence"/>
</dbReference>
<evidence type="ECO:0000313" key="2">
    <source>
        <dbReference type="Proteomes" id="UP000565579"/>
    </source>
</evidence>
<name>A0A7X0U5F6_9ACTN</name>
<organism evidence="1 2">
    <name type="scientific">Nonomuraea rubra</name>
    <dbReference type="NCBI Taxonomy" id="46180"/>
    <lineage>
        <taxon>Bacteria</taxon>
        <taxon>Bacillati</taxon>
        <taxon>Actinomycetota</taxon>
        <taxon>Actinomycetes</taxon>
        <taxon>Streptosporangiales</taxon>
        <taxon>Streptosporangiaceae</taxon>
        <taxon>Nonomuraea</taxon>
    </lineage>
</organism>
<accession>A0A7X0U5F6</accession>
<comment type="caution">
    <text evidence="1">The sequence shown here is derived from an EMBL/GenBank/DDBJ whole genome shotgun (WGS) entry which is preliminary data.</text>
</comment>
<gene>
    <name evidence="1" type="ORF">HD593_010772</name>
</gene>
<evidence type="ECO:0000313" key="1">
    <source>
        <dbReference type="EMBL" id="MBB6555977.1"/>
    </source>
</evidence>
<protein>
    <submittedName>
        <fullName evidence="1">Uncharacterized protein</fullName>
    </submittedName>
</protein>
<dbReference type="AlphaFoldDB" id="A0A7X0U5F6"/>
<sequence length="61" mass="7185">MTPNRAICACCGTEFGYEDSSPDSVRRAREEWIANGCPWFRKSKRPPDWNMEEQLRHAQRL</sequence>
<keyword evidence="2" id="KW-1185">Reference proteome</keyword>
<dbReference type="RefSeq" id="WP_221525398.1">
    <property type="nucleotide sequence ID" value="NZ_BAAAXY010000273.1"/>
</dbReference>
<reference evidence="1 2" key="1">
    <citation type="submission" date="2020-08" db="EMBL/GenBank/DDBJ databases">
        <title>Sequencing the genomes of 1000 actinobacteria strains.</title>
        <authorList>
            <person name="Klenk H.-P."/>
        </authorList>
    </citation>
    <scope>NUCLEOTIDE SEQUENCE [LARGE SCALE GENOMIC DNA]</scope>
    <source>
        <strain evidence="1 2">DSM 43768</strain>
    </source>
</reference>